<dbReference type="Proteomes" id="UP000278756">
    <property type="component" value="Chromosome 1"/>
</dbReference>
<sequence>MSQLSSRLVTVFGGSGFVGKQVVRALAQKGWRVRVAVRKPTYAYDLKPLGTVGQIQVVRCDVRKEAEVQAALSGASAVVNLVGILYQTPGASFDAVHRAASKAIAEGAAKLGITDFVQMSALGADAKSSSKYASTKGKAEEAVRAAIPSAVIVRPSVIFGPQDGFFTGLAEQIKTFPVMPSIGGGKTKFQPVYVGDVARAIADTLGNPAFAGQTFELGGPETFTFNELIKYVGEEIQSPRALVWMPFAAASLIGLVGDLSSLLIKPLLTSDQVLLLQKDNVASGKLPGLRELGIVPTAVESVVPSYLWRFRKNGQFAEYAG</sequence>
<dbReference type="EMBL" id="AP018827">
    <property type="protein sequence ID" value="BBF81472.1"/>
    <property type="molecule type" value="Genomic_DNA"/>
</dbReference>
<reference evidence="3" key="1">
    <citation type="journal article" date="2017" name="Biotechnol. Biofuels">
        <title>Evaluation of environmental bacterial communities as a factor affecting the growth of duckweed Lemna minor.</title>
        <authorList>
            <person name="Ishizawa H."/>
            <person name="Kuroda M."/>
            <person name="Morikawa M."/>
            <person name="Ike M."/>
        </authorList>
    </citation>
    <scope>NUCLEOTIDE SEQUENCE [LARGE SCALE GENOMIC DNA]</scope>
    <source>
        <strain evidence="3">M6</strain>
    </source>
</reference>
<dbReference type="FunFam" id="3.40.50.720:FF:000702">
    <property type="entry name" value="NADH dehydrogenase (Ubiquinone)"/>
    <property type="match status" value="1"/>
</dbReference>
<dbReference type="Pfam" id="PF01370">
    <property type="entry name" value="Epimerase"/>
    <property type="match status" value="1"/>
</dbReference>
<dbReference type="CDD" id="cd05271">
    <property type="entry name" value="NDUFA9_like_SDR_a"/>
    <property type="match status" value="1"/>
</dbReference>
<name>A0A3G9G2C3_9CAUL</name>
<dbReference type="InterPro" id="IPR036291">
    <property type="entry name" value="NAD(P)-bd_dom_sf"/>
</dbReference>
<dbReference type="AlphaFoldDB" id="A0A3G9G2C3"/>
<dbReference type="PANTHER" id="PTHR12126">
    <property type="entry name" value="NADH-UBIQUINONE OXIDOREDUCTASE 39 KDA SUBUNIT-RELATED"/>
    <property type="match status" value="1"/>
</dbReference>
<evidence type="ECO:0000313" key="3">
    <source>
        <dbReference type="Proteomes" id="UP000278756"/>
    </source>
</evidence>
<evidence type="ECO:0000313" key="2">
    <source>
        <dbReference type="EMBL" id="BBF81472.1"/>
    </source>
</evidence>
<dbReference type="GO" id="GO:0044877">
    <property type="term" value="F:protein-containing complex binding"/>
    <property type="evidence" value="ECO:0007669"/>
    <property type="project" value="TreeGrafter"/>
</dbReference>
<organism evidence="2 3">
    <name type="scientific">Asticcacaulis excentricus</name>
    <dbReference type="NCBI Taxonomy" id="78587"/>
    <lineage>
        <taxon>Bacteria</taxon>
        <taxon>Pseudomonadati</taxon>
        <taxon>Pseudomonadota</taxon>
        <taxon>Alphaproteobacteria</taxon>
        <taxon>Caulobacterales</taxon>
        <taxon>Caulobacteraceae</taxon>
        <taxon>Asticcacaulis</taxon>
    </lineage>
</organism>
<dbReference type="PANTHER" id="PTHR12126:SF11">
    <property type="entry name" value="NADH DEHYDROGENASE [UBIQUINONE] 1 ALPHA SUBCOMPLEX SUBUNIT 9, MITOCHONDRIAL"/>
    <property type="match status" value="1"/>
</dbReference>
<proteinExistence type="predicted"/>
<feature type="domain" description="NAD-dependent epimerase/dehydratase" evidence="1">
    <location>
        <begin position="9"/>
        <end position="217"/>
    </location>
</feature>
<dbReference type="RefSeq" id="WP_126422594.1">
    <property type="nucleotide sequence ID" value="NZ_AP018827.1"/>
</dbReference>
<dbReference type="OrthoDB" id="9776313at2"/>
<dbReference type="InterPro" id="IPR051207">
    <property type="entry name" value="ComplexI_NDUFA9_subunit"/>
</dbReference>
<reference evidence="3" key="2">
    <citation type="journal article" date="2017" name="Plant Physiol. Biochem.">
        <title>Differential oxidative and antioxidative response of duckweed Lemna minor toward plant growth promoting/inhibiting bacteria.</title>
        <authorList>
            <person name="Ishizawa H."/>
            <person name="Kuroda M."/>
            <person name="Morikawa M."/>
            <person name="Ike M."/>
        </authorList>
    </citation>
    <scope>NUCLEOTIDE SEQUENCE [LARGE SCALE GENOMIC DNA]</scope>
    <source>
        <strain evidence="3">M6</strain>
    </source>
</reference>
<dbReference type="InterPro" id="IPR001509">
    <property type="entry name" value="Epimerase_deHydtase"/>
</dbReference>
<protein>
    <submittedName>
        <fullName evidence="2">NAD-dependent epimerase</fullName>
    </submittedName>
</protein>
<gene>
    <name evidence="2" type="ORF">EM6_2071</name>
</gene>
<evidence type="ECO:0000259" key="1">
    <source>
        <dbReference type="Pfam" id="PF01370"/>
    </source>
</evidence>
<accession>A0A3G9G2C3</accession>
<dbReference type="SUPFAM" id="SSF51735">
    <property type="entry name" value="NAD(P)-binding Rossmann-fold domains"/>
    <property type="match status" value="1"/>
</dbReference>
<dbReference type="Gene3D" id="3.40.50.720">
    <property type="entry name" value="NAD(P)-binding Rossmann-like Domain"/>
    <property type="match status" value="1"/>
</dbReference>